<dbReference type="EMBL" id="QXTE01000001">
    <property type="protein sequence ID" value="TFK16301.1"/>
    <property type="molecule type" value="Genomic_DNA"/>
</dbReference>
<organism evidence="1 2">
    <name type="scientific">Platysternon megacephalum</name>
    <name type="common">big-headed turtle</name>
    <dbReference type="NCBI Taxonomy" id="55544"/>
    <lineage>
        <taxon>Eukaryota</taxon>
        <taxon>Metazoa</taxon>
        <taxon>Chordata</taxon>
        <taxon>Craniata</taxon>
        <taxon>Vertebrata</taxon>
        <taxon>Euteleostomi</taxon>
        <taxon>Archelosauria</taxon>
        <taxon>Testudinata</taxon>
        <taxon>Testudines</taxon>
        <taxon>Cryptodira</taxon>
        <taxon>Durocryptodira</taxon>
        <taxon>Testudinoidea</taxon>
        <taxon>Platysternidae</taxon>
        <taxon>Platysternon</taxon>
    </lineage>
</organism>
<evidence type="ECO:0000313" key="1">
    <source>
        <dbReference type="EMBL" id="TFK16301.1"/>
    </source>
</evidence>
<protein>
    <submittedName>
        <fullName evidence="1">Apoptosis regulatory protein Siva</fullName>
    </submittedName>
</protein>
<name>A0A4D9EY38_9SAUR</name>
<dbReference type="AlphaFoldDB" id="A0A4D9EY38"/>
<proteinExistence type="predicted"/>
<accession>A0A4D9EY38</accession>
<gene>
    <name evidence="1" type="ORF">DR999_PMT00225</name>
</gene>
<dbReference type="Proteomes" id="UP000297703">
    <property type="component" value="Unassembled WGS sequence"/>
</dbReference>
<reference evidence="1 2" key="2">
    <citation type="submission" date="2019-04" db="EMBL/GenBank/DDBJ databases">
        <title>The genome sequence of big-headed turtle.</title>
        <authorList>
            <person name="Gong S."/>
        </authorList>
    </citation>
    <scope>NUCLEOTIDE SEQUENCE [LARGE SCALE GENOMIC DNA]</scope>
    <source>
        <strain evidence="1">DO16091913</strain>
        <tissue evidence="1">Muscle</tissue>
    </source>
</reference>
<keyword evidence="2" id="KW-1185">Reference proteome</keyword>
<sequence>MLGAHFSTASLGCCCQPQGLASPQLAPHALGWHHEQLPLSASSQLPVALRGATMAGRQSGTWVPALLPPEPLPPSLLTPPSLLAVGFLLVPSTERSCHRFRQIESPGASCTPSHMRCALATRLLDGHGCSSQGERSLKHLPGLLNCSRSLPYSIVSFEFKKQSG</sequence>
<evidence type="ECO:0000313" key="2">
    <source>
        <dbReference type="Proteomes" id="UP000297703"/>
    </source>
</evidence>
<reference evidence="1 2" key="1">
    <citation type="submission" date="2019-04" db="EMBL/GenBank/DDBJ databases">
        <title>Draft genome of the big-headed turtle Platysternon megacephalum.</title>
        <authorList>
            <person name="Gong S."/>
        </authorList>
    </citation>
    <scope>NUCLEOTIDE SEQUENCE [LARGE SCALE GENOMIC DNA]</scope>
    <source>
        <strain evidence="1">DO16091913</strain>
        <tissue evidence="1">Muscle</tissue>
    </source>
</reference>
<comment type="caution">
    <text evidence="1">The sequence shown here is derived from an EMBL/GenBank/DDBJ whole genome shotgun (WGS) entry which is preliminary data.</text>
</comment>